<organism evidence="2">
    <name type="scientific">marine sediment metagenome</name>
    <dbReference type="NCBI Taxonomy" id="412755"/>
    <lineage>
        <taxon>unclassified sequences</taxon>
        <taxon>metagenomes</taxon>
        <taxon>ecological metagenomes</taxon>
    </lineage>
</organism>
<protein>
    <submittedName>
        <fullName evidence="2">Uncharacterized protein</fullName>
    </submittedName>
</protein>
<feature type="non-terminal residue" evidence="2">
    <location>
        <position position="128"/>
    </location>
</feature>
<comment type="caution">
    <text evidence="2">The sequence shown here is derived from an EMBL/GenBank/DDBJ whole genome shotgun (WGS) entry which is preliminary data.</text>
</comment>
<gene>
    <name evidence="2" type="ORF">S01H1_80803</name>
</gene>
<name>X0ZPR2_9ZZZZ</name>
<proteinExistence type="predicted"/>
<feature type="transmembrane region" description="Helical" evidence="1">
    <location>
        <begin position="106"/>
        <end position="127"/>
    </location>
</feature>
<evidence type="ECO:0000313" key="2">
    <source>
        <dbReference type="EMBL" id="GAG50201.1"/>
    </source>
</evidence>
<keyword evidence="1" id="KW-1133">Transmembrane helix</keyword>
<dbReference type="EMBL" id="BARS01054604">
    <property type="protein sequence ID" value="GAG50201.1"/>
    <property type="molecule type" value="Genomic_DNA"/>
</dbReference>
<dbReference type="AlphaFoldDB" id="X0ZPR2"/>
<feature type="transmembrane region" description="Helical" evidence="1">
    <location>
        <begin position="78"/>
        <end position="100"/>
    </location>
</feature>
<reference evidence="2" key="1">
    <citation type="journal article" date="2014" name="Front. Microbiol.">
        <title>High frequency of phylogenetically diverse reductive dehalogenase-homologous genes in deep subseafloor sedimentary metagenomes.</title>
        <authorList>
            <person name="Kawai M."/>
            <person name="Futagami T."/>
            <person name="Toyoda A."/>
            <person name="Takaki Y."/>
            <person name="Nishi S."/>
            <person name="Hori S."/>
            <person name="Arai W."/>
            <person name="Tsubouchi T."/>
            <person name="Morono Y."/>
            <person name="Uchiyama I."/>
            <person name="Ito T."/>
            <person name="Fujiyama A."/>
            <person name="Inagaki F."/>
            <person name="Takami H."/>
        </authorList>
    </citation>
    <scope>NUCLEOTIDE SEQUENCE</scope>
    <source>
        <strain evidence="2">Expedition CK06-06</strain>
    </source>
</reference>
<keyword evidence="1" id="KW-0812">Transmembrane</keyword>
<sequence length="128" mass="14051">MEKVQVKFGEWIEKGFNLYKANFGILVLVSLIAGALSTVTLGVLAGPMTAGVLLITMSLFDSKEPKPEVGNLFKGFDYFLQTFLFVFVWGVAFFIASFILNMVPCVGQLASICLVFAAEAFLMFALFL</sequence>
<accession>X0ZPR2</accession>
<keyword evidence="1" id="KW-0472">Membrane</keyword>
<feature type="transmembrane region" description="Helical" evidence="1">
    <location>
        <begin position="24"/>
        <end position="57"/>
    </location>
</feature>
<evidence type="ECO:0000256" key="1">
    <source>
        <dbReference type="SAM" id="Phobius"/>
    </source>
</evidence>